<dbReference type="AlphaFoldDB" id="A0A2G2WQM9"/>
<dbReference type="Proteomes" id="UP000224567">
    <property type="component" value="Unassembled WGS sequence"/>
</dbReference>
<keyword evidence="2" id="KW-1185">Reference proteome</keyword>
<proteinExistence type="predicted"/>
<name>A0A2G2WQM9_CAPBA</name>
<dbReference type="EMBL" id="MLFT02000005">
    <property type="protein sequence ID" value="PHT47501.1"/>
    <property type="molecule type" value="Genomic_DNA"/>
</dbReference>
<sequence>MGAFTVDEFNQLPNASELGVSDSGIECTRFTMVNQVPVFNVFATSSRALQSLKVSNSTISDEFLFLVANVLNRLSLSLCKEFTLSSISLLLWAYRTLQCLSLVGDDSLTDE</sequence>
<dbReference type="InterPro" id="IPR032675">
    <property type="entry name" value="LRR_dom_sf"/>
</dbReference>
<dbReference type="Gene3D" id="3.80.10.10">
    <property type="entry name" value="Ribonuclease Inhibitor"/>
    <property type="match status" value="1"/>
</dbReference>
<reference evidence="1 2" key="1">
    <citation type="journal article" date="2017" name="Genome Biol.">
        <title>New reference genome sequences of hot pepper reveal the massive evolution of plant disease-resistance genes by retroduplication.</title>
        <authorList>
            <person name="Kim S."/>
            <person name="Park J."/>
            <person name="Yeom S.I."/>
            <person name="Kim Y.M."/>
            <person name="Seo E."/>
            <person name="Kim K.T."/>
            <person name="Kim M.S."/>
            <person name="Lee J.M."/>
            <person name="Cheong K."/>
            <person name="Shin H.S."/>
            <person name="Kim S.B."/>
            <person name="Han K."/>
            <person name="Lee J."/>
            <person name="Park M."/>
            <person name="Lee H.A."/>
            <person name="Lee H.Y."/>
            <person name="Lee Y."/>
            <person name="Oh S."/>
            <person name="Lee J.H."/>
            <person name="Choi E."/>
            <person name="Choi E."/>
            <person name="Lee S.E."/>
            <person name="Jeon J."/>
            <person name="Kim H."/>
            <person name="Choi G."/>
            <person name="Song H."/>
            <person name="Lee J."/>
            <person name="Lee S.C."/>
            <person name="Kwon J.K."/>
            <person name="Lee H.Y."/>
            <person name="Koo N."/>
            <person name="Hong Y."/>
            <person name="Kim R.W."/>
            <person name="Kang W.H."/>
            <person name="Huh J.H."/>
            <person name="Kang B.C."/>
            <person name="Yang T.J."/>
            <person name="Lee Y.H."/>
            <person name="Bennetzen J.L."/>
            <person name="Choi D."/>
        </authorList>
    </citation>
    <scope>NUCLEOTIDE SEQUENCE [LARGE SCALE GENOMIC DNA]</scope>
    <source>
        <strain evidence="2">cv. PBC81</strain>
    </source>
</reference>
<protein>
    <submittedName>
        <fullName evidence="1">Uncharacterized protein</fullName>
    </submittedName>
</protein>
<evidence type="ECO:0000313" key="2">
    <source>
        <dbReference type="Proteomes" id="UP000224567"/>
    </source>
</evidence>
<reference evidence="2" key="2">
    <citation type="journal article" date="2017" name="J. Anim. Genet.">
        <title>Multiple reference genome sequences of hot pepper reveal the massive evolution of plant disease resistance genes by retroduplication.</title>
        <authorList>
            <person name="Kim S."/>
            <person name="Park J."/>
            <person name="Yeom S.-I."/>
            <person name="Kim Y.-M."/>
            <person name="Seo E."/>
            <person name="Kim K.-T."/>
            <person name="Kim M.-S."/>
            <person name="Lee J.M."/>
            <person name="Cheong K."/>
            <person name="Shin H.-S."/>
            <person name="Kim S.-B."/>
            <person name="Han K."/>
            <person name="Lee J."/>
            <person name="Park M."/>
            <person name="Lee H.-A."/>
            <person name="Lee H.-Y."/>
            <person name="Lee Y."/>
            <person name="Oh S."/>
            <person name="Lee J.H."/>
            <person name="Choi E."/>
            <person name="Choi E."/>
            <person name="Lee S.E."/>
            <person name="Jeon J."/>
            <person name="Kim H."/>
            <person name="Choi G."/>
            <person name="Song H."/>
            <person name="Lee J."/>
            <person name="Lee S.-C."/>
            <person name="Kwon J.-K."/>
            <person name="Lee H.-Y."/>
            <person name="Koo N."/>
            <person name="Hong Y."/>
            <person name="Kim R.W."/>
            <person name="Kang W.-H."/>
            <person name="Huh J.H."/>
            <person name="Kang B.-C."/>
            <person name="Yang T.-J."/>
            <person name="Lee Y.-H."/>
            <person name="Bennetzen J.L."/>
            <person name="Choi D."/>
        </authorList>
    </citation>
    <scope>NUCLEOTIDE SEQUENCE [LARGE SCALE GENOMIC DNA]</scope>
    <source>
        <strain evidence="2">cv. PBC81</strain>
    </source>
</reference>
<accession>A0A2G2WQM9</accession>
<organism evidence="1 2">
    <name type="scientific">Capsicum baccatum</name>
    <name type="common">Peruvian pepper</name>
    <dbReference type="NCBI Taxonomy" id="33114"/>
    <lineage>
        <taxon>Eukaryota</taxon>
        <taxon>Viridiplantae</taxon>
        <taxon>Streptophyta</taxon>
        <taxon>Embryophyta</taxon>
        <taxon>Tracheophyta</taxon>
        <taxon>Spermatophyta</taxon>
        <taxon>Magnoliopsida</taxon>
        <taxon>eudicotyledons</taxon>
        <taxon>Gunneridae</taxon>
        <taxon>Pentapetalae</taxon>
        <taxon>asterids</taxon>
        <taxon>lamiids</taxon>
        <taxon>Solanales</taxon>
        <taxon>Solanaceae</taxon>
        <taxon>Solanoideae</taxon>
        <taxon>Capsiceae</taxon>
        <taxon>Capsicum</taxon>
    </lineage>
</organism>
<gene>
    <name evidence="1" type="ORF">CQW23_11709</name>
</gene>
<comment type="caution">
    <text evidence="1">The sequence shown here is derived from an EMBL/GenBank/DDBJ whole genome shotgun (WGS) entry which is preliminary data.</text>
</comment>
<evidence type="ECO:0000313" key="1">
    <source>
        <dbReference type="EMBL" id="PHT47501.1"/>
    </source>
</evidence>